<comment type="caution">
    <text evidence="2">The sequence shown here is derived from an EMBL/GenBank/DDBJ whole genome shotgun (WGS) entry which is preliminary data.</text>
</comment>
<reference evidence="2" key="1">
    <citation type="journal article" date="2019" name="Sci. Rep.">
        <title>Draft genome of Tanacetum cinerariifolium, the natural source of mosquito coil.</title>
        <authorList>
            <person name="Yamashiro T."/>
            <person name="Shiraishi A."/>
            <person name="Satake H."/>
            <person name="Nakayama K."/>
        </authorList>
    </citation>
    <scope>NUCLEOTIDE SEQUENCE</scope>
</reference>
<protein>
    <submittedName>
        <fullName evidence="2">Uncharacterized protein</fullName>
    </submittedName>
</protein>
<sequence length="137" mass="13694">AGQPGGANQIPGPFRDSVAGGHAVEHGRLAPALERGRQHGAHAGRAFAGWLPRVHYRRNCAGSAARAGVCAGGGPDVWVQGATGEAWELTTCGPMSGTRAECRCRKAGCTTSDAGGLVGAGFNAHPSPDQALASGLG</sequence>
<accession>A0A699URV8</accession>
<dbReference type="AlphaFoldDB" id="A0A699URV8"/>
<name>A0A699URV8_TANCI</name>
<feature type="region of interest" description="Disordered" evidence="1">
    <location>
        <begin position="1"/>
        <end position="20"/>
    </location>
</feature>
<gene>
    <name evidence="2" type="ORF">Tci_898041</name>
</gene>
<evidence type="ECO:0000256" key="1">
    <source>
        <dbReference type="SAM" id="MobiDB-lite"/>
    </source>
</evidence>
<evidence type="ECO:0000313" key="2">
    <source>
        <dbReference type="EMBL" id="GFD26072.1"/>
    </source>
</evidence>
<organism evidence="2">
    <name type="scientific">Tanacetum cinerariifolium</name>
    <name type="common">Dalmatian daisy</name>
    <name type="synonym">Chrysanthemum cinerariifolium</name>
    <dbReference type="NCBI Taxonomy" id="118510"/>
    <lineage>
        <taxon>Eukaryota</taxon>
        <taxon>Viridiplantae</taxon>
        <taxon>Streptophyta</taxon>
        <taxon>Embryophyta</taxon>
        <taxon>Tracheophyta</taxon>
        <taxon>Spermatophyta</taxon>
        <taxon>Magnoliopsida</taxon>
        <taxon>eudicotyledons</taxon>
        <taxon>Gunneridae</taxon>
        <taxon>Pentapetalae</taxon>
        <taxon>asterids</taxon>
        <taxon>campanulids</taxon>
        <taxon>Asterales</taxon>
        <taxon>Asteraceae</taxon>
        <taxon>Asteroideae</taxon>
        <taxon>Anthemideae</taxon>
        <taxon>Anthemidinae</taxon>
        <taxon>Tanacetum</taxon>
    </lineage>
</organism>
<proteinExistence type="predicted"/>
<feature type="non-terminal residue" evidence="2">
    <location>
        <position position="1"/>
    </location>
</feature>
<dbReference type="EMBL" id="BKCJ011365593">
    <property type="protein sequence ID" value="GFD26072.1"/>
    <property type="molecule type" value="Genomic_DNA"/>
</dbReference>